<reference evidence="3" key="1">
    <citation type="submission" date="2018-05" db="EMBL/GenBank/DDBJ databases">
        <title>Genome Sequencing of selected type strains of the family Eggerthellaceae.</title>
        <authorList>
            <person name="Danylec N."/>
            <person name="Stoll D.A."/>
            <person name="Doetsch A."/>
            <person name="Huch M."/>
        </authorList>
    </citation>
    <scope>NUCLEOTIDE SEQUENCE [LARGE SCALE GENOMIC DNA]</scope>
    <source>
        <strain evidence="3">DSM 17537</strain>
    </source>
</reference>
<dbReference type="Proteomes" id="UP000267368">
    <property type="component" value="Unassembled WGS sequence"/>
</dbReference>
<organism evidence="2 3">
    <name type="scientific">Slackia faecicanis</name>
    <dbReference type="NCBI Taxonomy" id="255723"/>
    <lineage>
        <taxon>Bacteria</taxon>
        <taxon>Bacillati</taxon>
        <taxon>Actinomycetota</taxon>
        <taxon>Coriobacteriia</taxon>
        <taxon>Eggerthellales</taxon>
        <taxon>Eggerthellaceae</taxon>
        <taxon>Slackia</taxon>
    </lineage>
</organism>
<evidence type="ECO:0000259" key="1">
    <source>
        <dbReference type="PROSITE" id="PS51352"/>
    </source>
</evidence>
<evidence type="ECO:0000313" key="2">
    <source>
        <dbReference type="EMBL" id="RNL18876.1"/>
    </source>
</evidence>
<dbReference type="Pfam" id="PF08534">
    <property type="entry name" value="Redoxin"/>
    <property type="match status" value="1"/>
</dbReference>
<protein>
    <recommendedName>
        <fullName evidence="1">Thioredoxin domain-containing protein</fullName>
    </recommendedName>
</protein>
<dbReference type="InterPro" id="IPR036249">
    <property type="entry name" value="Thioredoxin-like_sf"/>
</dbReference>
<keyword evidence="3" id="KW-1185">Reference proteome</keyword>
<feature type="domain" description="Thioredoxin" evidence="1">
    <location>
        <begin position="86"/>
        <end position="224"/>
    </location>
</feature>
<gene>
    <name evidence="2" type="ORF">DMP07_07975</name>
</gene>
<dbReference type="PANTHER" id="PTHR42852:SF17">
    <property type="entry name" value="THIOREDOXIN-LIKE PROTEIN HI_1115"/>
    <property type="match status" value="1"/>
</dbReference>
<dbReference type="PANTHER" id="PTHR42852">
    <property type="entry name" value="THIOL:DISULFIDE INTERCHANGE PROTEIN DSBE"/>
    <property type="match status" value="1"/>
</dbReference>
<dbReference type="SUPFAM" id="SSF52833">
    <property type="entry name" value="Thioredoxin-like"/>
    <property type="match status" value="1"/>
</dbReference>
<evidence type="ECO:0000313" key="3">
    <source>
        <dbReference type="Proteomes" id="UP000267368"/>
    </source>
</evidence>
<comment type="caution">
    <text evidence="2">The sequence shown here is derived from an EMBL/GenBank/DDBJ whole genome shotgun (WGS) entry which is preliminary data.</text>
</comment>
<dbReference type="InterPro" id="IPR013766">
    <property type="entry name" value="Thioredoxin_domain"/>
</dbReference>
<dbReference type="EMBL" id="QICB01000007">
    <property type="protein sequence ID" value="RNL18876.1"/>
    <property type="molecule type" value="Genomic_DNA"/>
</dbReference>
<dbReference type="InterPro" id="IPR013740">
    <property type="entry name" value="Redoxin"/>
</dbReference>
<proteinExistence type="predicted"/>
<dbReference type="AlphaFoldDB" id="A0A3N0AE27"/>
<sequence>MAAMKRSLYKRMMEVPMMKSRIVETAASSGESRSRMRRTAGLAASAFAACALASVPLMGCQSEEPAAPEVQQDGQTAIDSTKMRGAAEGHPAPDAVLELLDGSTKSIADYQGGVTVLSFWATWCPYCIKEMPDLQKVKENYPETNVVLVNCGEEEGLVSDFVAQHDYGFDWALDLDFDAQRAYPTSGIPYTVVIDAEGVVTKIFAGSGPDMYSKFEQAVKEAAA</sequence>
<dbReference type="GO" id="GO:0016491">
    <property type="term" value="F:oxidoreductase activity"/>
    <property type="evidence" value="ECO:0007669"/>
    <property type="project" value="InterPro"/>
</dbReference>
<dbReference type="CDD" id="cd02966">
    <property type="entry name" value="TlpA_like_family"/>
    <property type="match status" value="1"/>
</dbReference>
<dbReference type="InterPro" id="IPR050553">
    <property type="entry name" value="Thioredoxin_ResA/DsbE_sf"/>
</dbReference>
<accession>A0A3N0AE27</accession>
<name>A0A3N0AE27_9ACTN</name>
<dbReference type="PROSITE" id="PS51352">
    <property type="entry name" value="THIOREDOXIN_2"/>
    <property type="match status" value="1"/>
</dbReference>
<dbReference type="Gene3D" id="3.40.30.10">
    <property type="entry name" value="Glutaredoxin"/>
    <property type="match status" value="1"/>
</dbReference>